<dbReference type="PROSITE" id="PS00108">
    <property type="entry name" value="PROTEIN_KINASE_ST"/>
    <property type="match status" value="2"/>
</dbReference>
<sequence length="705" mass="75812">MELRAPETPVDGDPEEDTAATLQRLVELTAPRVTPVRSLRAQYRLVRKLGSGSYGRVLLAQPRHGGPAVALKLLRRDSVLRTTFLREFCVGRCVSSHPGLLQTLGGPLQTPRHFAFAQEYAPCGDLSGMLQEKGLPELMVKRVVAQLAGALDFLHGRGLVHADVKPDNVLVFDPLCSRVALGDLGLTRPEGSPTPAPPVPLPTAPPELCLLLPPDTLPLRPSMDSWALGVLLFCAATACFPWDVALAPDPEFEAFAGWMTTRPRPLQPPAPWDQFAPPALTLLQGLLDLDPETRSPPLAVLDVLGDDWGLEGGGEGPRDLGGLSYEDVAEAGEGGSSLEECTDEEGEGGRGGRSMGTEMPGKQPVDGPAEAGAAEDGTDEGLGGLTPEELQQGQEAALALEDMMALSAQTLVHAEVDQLYQEVRPLGQGRFGRVLLVTHRQKGTPLALKQLPKPSTSLRGFLYEFCVGLSLGAHPAIVAAYGIGIESIHSYSFLTEPVLHGDLITFIQPKVGLPQPAAQRCAAQLASALEHIHSHGLVYRDLKPENVLVCDPACRRVKLTDFGHTRPRGTLLRLAGPPIPYTAPELCAPPPLPEGLPIQPALDAWALGVLVFCLLTGYFPWDQPLVEADPFYEDFVIWQASGQPQDRPQPWFGLAPAADTLLWGLLDPHPRRRSPVGSIRGYLGRPWKQREGEAEELGKGAEDGP</sequence>
<dbReference type="Proteomes" id="UP001166674">
    <property type="component" value="Unassembled WGS sequence"/>
</dbReference>
<reference evidence="14" key="1">
    <citation type="submission" date="2020-03" db="EMBL/GenBank/DDBJ databases">
        <title>Studies in the Genomics of Life Span.</title>
        <authorList>
            <person name="Glass D."/>
        </authorList>
    </citation>
    <scope>NUCLEOTIDE SEQUENCE</scope>
    <source>
        <strain evidence="14">SUZIE</strain>
        <tissue evidence="14">Muscle</tissue>
    </source>
</reference>
<dbReference type="InterPro" id="IPR017441">
    <property type="entry name" value="Protein_kinase_ATP_BS"/>
</dbReference>
<feature type="binding site" evidence="11">
    <location>
        <position position="449"/>
    </location>
    <ligand>
        <name>ATP</name>
        <dbReference type="ChEBI" id="CHEBI:30616"/>
    </ligand>
</feature>
<dbReference type="PANTHER" id="PTHR24359">
    <property type="entry name" value="SERINE/THREONINE-PROTEIN KINASE SBK1"/>
    <property type="match status" value="1"/>
</dbReference>
<dbReference type="FunFam" id="1.10.510.10:FF:000515">
    <property type="entry name" value="serine/threonine-protein kinase SBK2"/>
    <property type="match status" value="1"/>
</dbReference>
<keyword evidence="4 11" id="KW-0547">Nucleotide-binding</keyword>
<dbReference type="PROSITE" id="PS00107">
    <property type="entry name" value="PROTEIN_KINASE_ATP"/>
    <property type="match status" value="2"/>
</dbReference>
<evidence type="ECO:0000256" key="5">
    <source>
        <dbReference type="ARBA" id="ARBA00022777"/>
    </source>
</evidence>
<dbReference type="PANTHER" id="PTHR24359:SF34">
    <property type="entry name" value="PROTEIN KINASE DOMAIN-CONTAINING PROTEIN"/>
    <property type="match status" value="1"/>
</dbReference>
<feature type="domain" description="Protein kinase" evidence="13">
    <location>
        <begin position="43"/>
        <end position="309"/>
    </location>
</feature>
<keyword evidence="15" id="KW-1185">Reference proteome</keyword>
<dbReference type="AlphaFoldDB" id="A0AA41SSC0"/>
<dbReference type="GO" id="GO:0005524">
    <property type="term" value="F:ATP binding"/>
    <property type="evidence" value="ECO:0007669"/>
    <property type="project" value="UniProtKB-UniRule"/>
</dbReference>
<evidence type="ECO:0000256" key="11">
    <source>
        <dbReference type="PROSITE-ProRule" id="PRU10141"/>
    </source>
</evidence>
<feature type="compositionally biased region" description="Low complexity" evidence="12">
    <location>
        <begin position="366"/>
        <end position="375"/>
    </location>
</feature>
<evidence type="ECO:0000256" key="3">
    <source>
        <dbReference type="ARBA" id="ARBA00022679"/>
    </source>
</evidence>
<dbReference type="FunFam" id="1.10.510.10:FF:000577">
    <property type="entry name" value="SH3 domain binding kinase family member 3"/>
    <property type="match status" value="1"/>
</dbReference>
<evidence type="ECO:0000256" key="12">
    <source>
        <dbReference type="SAM" id="MobiDB-lite"/>
    </source>
</evidence>
<protein>
    <recommendedName>
        <fullName evidence="9">Serine/threonine-protein kinase SBK2</fullName>
        <ecNumber evidence="1">2.7.11.1</ecNumber>
    </recommendedName>
    <alternativeName>
        <fullName evidence="10">SH3 domain-binding kinase family member 2</fullName>
    </alternativeName>
</protein>
<dbReference type="Gene3D" id="1.10.510.10">
    <property type="entry name" value="Transferase(Phosphotransferase) domain 1"/>
    <property type="match status" value="2"/>
</dbReference>
<dbReference type="InterPro" id="IPR011009">
    <property type="entry name" value="Kinase-like_dom_sf"/>
</dbReference>
<evidence type="ECO:0000313" key="14">
    <source>
        <dbReference type="EMBL" id="MBZ3871246.1"/>
    </source>
</evidence>
<evidence type="ECO:0000256" key="4">
    <source>
        <dbReference type="ARBA" id="ARBA00022741"/>
    </source>
</evidence>
<dbReference type="EC" id="2.7.11.1" evidence="1"/>
<dbReference type="Gene3D" id="3.30.200.20">
    <property type="entry name" value="Phosphorylase Kinase, domain 1"/>
    <property type="match status" value="1"/>
</dbReference>
<evidence type="ECO:0000256" key="1">
    <source>
        <dbReference type="ARBA" id="ARBA00012513"/>
    </source>
</evidence>
<keyword evidence="2" id="KW-0723">Serine/threonine-protein kinase</keyword>
<evidence type="ECO:0000256" key="7">
    <source>
        <dbReference type="ARBA" id="ARBA00047899"/>
    </source>
</evidence>
<keyword evidence="6 11" id="KW-0067">ATP-binding</keyword>
<evidence type="ECO:0000313" key="15">
    <source>
        <dbReference type="Proteomes" id="UP001166674"/>
    </source>
</evidence>
<evidence type="ECO:0000256" key="8">
    <source>
        <dbReference type="ARBA" id="ARBA00048679"/>
    </source>
</evidence>
<feature type="region of interest" description="Disordered" evidence="12">
    <location>
        <begin position="330"/>
        <end position="386"/>
    </location>
</feature>
<name>A0AA41SSC0_SCICA</name>
<evidence type="ECO:0000259" key="13">
    <source>
        <dbReference type="PROSITE" id="PS50011"/>
    </source>
</evidence>
<dbReference type="InterPro" id="IPR000719">
    <property type="entry name" value="Prot_kinase_dom"/>
</dbReference>
<comment type="catalytic activity">
    <reaction evidence="8">
        <text>L-seryl-[protein] + ATP = O-phospho-L-seryl-[protein] + ADP + H(+)</text>
        <dbReference type="Rhea" id="RHEA:17989"/>
        <dbReference type="Rhea" id="RHEA-COMP:9863"/>
        <dbReference type="Rhea" id="RHEA-COMP:11604"/>
        <dbReference type="ChEBI" id="CHEBI:15378"/>
        <dbReference type="ChEBI" id="CHEBI:29999"/>
        <dbReference type="ChEBI" id="CHEBI:30616"/>
        <dbReference type="ChEBI" id="CHEBI:83421"/>
        <dbReference type="ChEBI" id="CHEBI:456216"/>
        <dbReference type="EC" id="2.7.11.1"/>
    </reaction>
</comment>
<evidence type="ECO:0000256" key="6">
    <source>
        <dbReference type="ARBA" id="ARBA00022840"/>
    </source>
</evidence>
<dbReference type="SUPFAM" id="SSF56112">
    <property type="entry name" value="Protein kinase-like (PK-like)"/>
    <property type="match status" value="2"/>
</dbReference>
<dbReference type="GO" id="GO:0004674">
    <property type="term" value="F:protein serine/threonine kinase activity"/>
    <property type="evidence" value="ECO:0007669"/>
    <property type="project" value="UniProtKB-KW"/>
</dbReference>
<feature type="domain" description="Protein kinase" evidence="13">
    <location>
        <begin position="420"/>
        <end position="688"/>
    </location>
</feature>
<dbReference type="PROSITE" id="PS50011">
    <property type="entry name" value="PROTEIN_KINASE_DOM"/>
    <property type="match status" value="2"/>
</dbReference>
<gene>
    <name evidence="14" type="ORF">SUZIE_111980</name>
</gene>
<accession>A0AA41SSC0</accession>
<evidence type="ECO:0000256" key="10">
    <source>
        <dbReference type="ARBA" id="ARBA00078273"/>
    </source>
</evidence>
<comment type="caution">
    <text evidence="14">The sequence shown here is derived from an EMBL/GenBank/DDBJ whole genome shotgun (WGS) entry which is preliminary data.</text>
</comment>
<keyword evidence="3" id="KW-0808">Transferase</keyword>
<dbReference type="EMBL" id="JAATJV010163174">
    <property type="protein sequence ID" value="MBZ3871246.1"/>
    <property type="molecule type" value="Genomic_DNA"/>
</dbReference>
<feature type="binding site" evidence="11">
    <location>
        <position position="72"/>
    </location>
    <ligand>
        <name>ATP</name>
        <dbReference type="ChEBI" id="CHEBI:30616"/>
    </ligand>
</feature>
<dbReference type="Pfam" id="PF00069">
    <property type="entry name" value="Pkinase"/>
    <property type="match status" value="2"/>
</dbReference>
<evidence type="ECO:0000256" key="9">
    <source>
        <dbReference type="ARBA" id="ARBA00071613"/>
    </source>
</evidence>
<dbReference type="SMART" id="SM00220">
    <property type="entry name" value="S_TKc"/>
    <property type="match status" value="2"/>
</dbReference>
<dbReference type="InterPro" id="IPR008271">
    <property type="entry name" value="Ser/Thr_kinase_AS"/>
</dbReference>
<organism evidence="14 15">
    <name type="scientific">Sciurus carolinensis</name>
    <name type="common">Eastern gray squirrel</name>
    <dbReference type="NCBI Taxonomy" id="30640"/>
    <lineage>
        <taxon>Eukaryota</taxon>
        <taxon>Metazoa</taxon>
        <taxon>Chordata</taxon>
        <taxon>Craniata</taxon>
        <taxon>Vertebrata</taxon>
        <taxon>Euteleostomi</taxon>
        <taxon>Mammalia</taxon>
        <taxon>Eutheria</taxon>
        <taxon>Euarchontoglires</taxon>
        <taxon>Glires</taxon>
        <taxon>Rodentia</taxon>
        <taxon>Sciuromorpha</taxon>
        <taxon>Sciuridae</taxon>
        <taxon>Sciurinae</taxon>
        <taxon>Sciurini</taxon>
        <taxon>Sciurus</taxon>
    </lineage>
</organism>
<evidence type="ECO:0000256" key="2">
    <source>
        <dbReference type="ARBA" id="ARBA00022527"/>
    </source>
</evidence>
<keyword evidence="5 14" id="KW-0418">Kinase</keyword>
<comment type="catalytic activity">
    <reaction evidence="7">
        <text>L-threonyl-[protein] + ATP = O-phospho-L-threonyl-[protein] + ADP + H(+)</text>
        <dbReference type="Rhea" id="RHEA:46608"/>
        <dbReference type="Rhea" id="RHEA-COMP:11060"/>
        <dbReference type="Rhea" id="RHEA-COMP:11605"/>
        <dbReference type="ChEBI" id="CHEBI:15378"/>
        <dbReference type="ChEBI" id="CHEBI:30013"/>
        <dbReference type="ChEBI" id="CHEBI:30616"/>
        <dbReference type="ChEBI" id="CHEBI:61977"/>
        <dbReference type="ChEBI" id="CHEBI:456216"/>
        <dbReference type="EC" id="2.7.11.1"/>
    </reaction>
</comment>
<proteinExistence type="predicted"/>